<dbReference type="AlphaFoldDB" id="A0AAU2HCG5"/>
<reference evidence="3" key="1">
    <citation type="submission" date="2022-10" db="EMBL/GenBank/DDBJ databases">
        <title>The complete genomes of actinobacterial strains from the NBC collection.</title>
        <authorList>
            <person name="Joergensen T.S."/>
            <person name="Alvarez Arevalo M."/>
            <person name="Sterndorff E.B."/>
            <person name="Faurdal D."/>
            <person name="Vuksanovic O."/>
            <person name="Mourched A.-S."/>
            <person name="Charusanti P."/>
            <person name="Shaw S."/>
            <person name="Blin K."/>
            <person name="Weber T."/>
        </authorList>
    </citation>
    <scope>NUCLEOTIDE SEQUENCE</scope>
    <source>
        <strain evidence="3">NBC_00060</strain>
    </source>
</reference>
<sequence>MRSQTSRAHGWIPDRLGELSGGRLHAGLAPPRADHHSLPVHLDPFPGPGRAAVALDEGAQQFGALCEGAAAWGAGLCGRLLGRSPAVVGGRTEAGEQCALVWAAEHGHFLPPATAAWQGYPIGVWAKNQRAAGRKALVNIVCREAGMPVDAAGAMPQTRLDALDDIDPGCCPAWDTNWQRSFQLTKAHVDAGEPLPAQAGAVIVQGEDLGRWVTAQRRGWHQLTVGQQVLLEILGLEPAGPRISPSLPPPETTNGPSTSPPPASTTHEKGI</sequence>
<dbReference type="Pfam" id="PF03457">
    <property type="entry name" value="HA"/>
    <property type="match status" value="1"/>
</dbReference>
<protein>
    <submittedName>
        <fullName evidence="3">Helicase associated domain-containing protein</fullName>
    </submittedName>
</protein>
<evidence type="ECO:0000256" key="1">
    <source>
        <dbReference type="SAM" id="MobiDB-lite"/>
    </source>
</evidence>
<evidence type="ECO:0000259" key="2">
    <source>
        <dbReference type="Pfam" id="PF03457"/>
    </source>
</evidence>
<evidence type="ECO:0000313" key="3">
    <source>
        <dbReference type="EMBL" id="WTU45015.1"/>
    </source>
</evidence>
<dbReference type="InterPro" id="IPR005114">
    <property type="entry name" value="Helicase_assoc"/>
</dbReference>
<feature type="domain" description="Helicase-associated" evidence="2">
    <location>
        <begin position="101"/>
        <end position="167"/>
    </location>
</feature>
<feature type="region of interest" description="Disordered" evidence="1">
    <location>
        <begin position="239"/>
        <end position="271"/>
    </location>
</feature>
<accession>A0AAU2HCG5</accession>
<name>A0AAU2HCG5_9ACTN</name>
<proteinExistence type="predicted"/>
<organism evidence="3">
    <name type="scientific">Streptomyces sp. NBC_00060</name>
    <dbReference type="NCBI Taxonomy" id="2975636"/>
    <lineage>
        <taxon>Bacteria</taxon>
        <taxon>Bacillati</taxon>
        <taxon>Actinomycetota</taxon>
        <taxon>Actinomycetes</taxon>
        <taxon>Kitasatosporales</taxon>
        <taxon>Streptomycetaceae</taxon>
        <taxon>Streptomyces</taxon>
    </lineage>
</organism>
<gene>
    <name evidence="3" type="ORF">OHV25_38330</name>
</gene>
<dbReference type="EMBL" id="CP108253">
    <property type="protein sequence ID" value="WTU45015.1"/>
    <property type="molecule type" value="Genomic_DNA"/>
</dbReference>